<evidence type="ECO:0000259" key="1">
    <source>
        <dbReference type="Pfam" id="PF06985"/>
    </source>
</evidence>
<comment type="caution">
    <text evidence="3">The sequence shown here is derived from an EMBL/GenBank/DDBJ whole genome shotgun (WGS) entry which is preliminary data.</text>
</comment>
<dbReference type="PANTHER" id="PTHR10622">
    <property type="entry name" value="HET DOMAIN-CONTAINING PROTEIN"/>
    <property type="match status" value="1"/>
</dbReference>
<evidence type="ECO:0008006" key="5">
    <source>
        <dbReference type="Google" id="ProtNLM"/>
    </source>
</evidence>
<dbReference type="Pfam" id="PF06985">
    <property type="entry name" value="HET"/>
    <property type="match status" value="1"/>
</dbReference>
<evidence type="ECO:0000313" key="3">
    <source>
        <dbReference type="EMBL" id="KAF3041117.1"/>
    </source>
</evidence>
<evidence type="ECO:0000313" key="4">
    <source>
        <dbReference type="Proteomes" id="UP000758155"/>
    </source>
</evidence>
<feature type="domain" description="Heterokaryon incompatibility" evidence="1">
    <location>
        <begin position="22"/>
        <end position="116"/>
    </location>
</feature>
<name>A0A9P5C1F8_9PLEO</name>
<gene>
    <name evidence="3" type="ORF">E8E12_007260</name>
</gene>
<dbReference type="AlphaFoldDB" id="A0A9P5C1F8"/>
<dbReference type="Pfam" id="PF26640">
    <property type="entry name" value="DUF8212"/>
    <property type="match status" value="1"/>
</dbReference>
<dbReference type="EMBL" id="SWKV01000022">
    <property type="protein sequence ID" value="KAF3041117.1"/>
    <property type="molecule type" value="Genomic_DNA"/>
</dbReference>
<proteinExistence type="predicted"/>
<dbReference type="InterPro" id="IPR010730">
    <property type="entry name" value="HET"/>
</dbReference>
<dbReference type="Proteomes" id="UP000758155">
    <property type="component" value="Unassembled WGS sequence"/>
</dbReference>
<reference evidence="3" key="1">
    <citation type="submission" date="2019-04" db="EMBL/GenBank/DDBJ databases">
        <title>Sequencing of skin fungus with MAO and IRED activity.</title>
        <authorList>
            <person name="Marsaioli A.J."/>
            <person name="Bonatto J.M.C."/>
            <person name="Reis Junior O."/>
        </authorList>
    </citation>
    <scope>NUCLEOTIDE SEQUENCE</scope>
    <source>
        <strain evidence="3">28M1</strain>
    </source>
</reference>
<organism evidence="3 4">
    <name type="scientific">Didymella heteroderae</name>
    <dbReference type="NCBI Taxonomy" id="1769908"/>
    <lineage>
        <taxon>Eukaryota</taxon>
        <taxon>Fungi</taxon>
        <taxon>Dikarya</taxon>
        <taxon>Ascomycota</taxon>
        <taxon>Pezizomycotina</taxon>
        <taxon>Dothideomycetes</taxon>
        <taxon>Pleosporomycetidae</taxon>
        <taxon>Pleosporales</taxon>
        <taxon>Pleosporineae</taxon>
        <taxon>Didymellaceae</taxon>
        <taxon>Didymella</taxon>
    </lineage>
</organism>
<dbReference type="InterPro" id="IPR058525">
    <property type="entry name" value="DUF8212"/>
</dbReference>
<evidence type="ECO:0000259" key="2">
    <source>
        <dbReference type="Pfam" id="PF26640"/>
    </source>
</evidence>
<dbReference type="OrthoDB" id="20872at2759"/>
<protein>
    <recommendedName>
        <fullName evidence="5">Heterokaryon incompatibility domain-containing protein</fullName>
    </recommendedName>
</protein>
<keyword evidence="4" id="KW-1185">Reference proteome</keyword>
<dbReference type="PANTHER" id="PTHR10622:SF10">
    <property type="entry name" value="HET DOMAIN-CONTAINING PROTEIN"/>
    <property type="match status" value="1"/>
</dbReference>
<accession>A0A9P5C1F8</accession>
<sequence length="578" mass="66379">MRLLDVRTYKLHTFYNDAIPPYAILSHTWLPEHDEVTFARLHFRQKKEWLHLPGARKLEFTCREADSHGYSWAWIDTCCIDKTNSSELSEAINSMFQWYQKAAVCYVYLSDIDAQRKEKFLNSRWWTRAWTLQELLAPGLVQFFDKKWQYLGTKSEHAQQITSRLNIDAETLRDPEMIHKKSVAQRMSWAAYREATRAEDIAYALLGIFQINMTMQYGEGDEAFIRLQKEILRNTDDMSLFAWNITPLTFKEIFKSASNNGIAPADSGHKSRSRHGMYAPGPINFEFSGEVDFLRDHVGEARAEDHHGTLTLYAPMVSHKDVKISKSLTARVPMSEPYWIALLPCGLRGWPHLLLGLILTSHNNKSRRWKQGGLLPFVEPRTTRQMFWTQRTIATFLVGSDIIAKAQNMNIKVDSTDYISQIKAMSKDTWTIMQEEPHAILRKEGLPQGEVTNSMILRCATSEPGQYLYICLQLKLNANETDRIALQYSQTGVQEFKQTWSAAEWRDNHSFLLGEGKWRSLSASITTKVVYNQAASTLIIRERETSAAEDSDGSIESFDSAQAYAQGRAYGHLRSKST</sequence>
<feature type="domain" description="DUF8212" evidence="2">
    <location>
        <begin position="223"/>
        <end position="304"/>
    </location>
</feature>